<gene>
    <name evidence="10" type="ORF">BKG76_02640</name>
</gene>
<evidence type="ECO:0000256" key="2">
    <source>
        <dbReference type="ARBA" id="ARBA00022448"/>
    </source>
</evidence>
<feature type="domain" description="ABC transmembrane type-1" evidence="9">
    <location>
        <begin position="65"/>
        <end position="256"/>
    </location>
</feature>
<evidence type="ECO:0000256" key="7">
    <source>
        <dbReference type="ARBA" id="ARBA00023136"/>
    </source>
</evidence>
<feature type="transmembrane region" description="Helical" evidence="8">
    <location>
        <begin position="187"/>
        <end position="214"/>
    </location>
</feature>
<comment type="similarity">
    <text evidence="8">Belongs to the binding-protein-dependent transport system permease family.</text>
</comment>
<feature type="transmembrane region" description="Helical" evidence="8">
    <location>
        <begin position="12"/>
        <end position="37"/>
    </location>
</feature>
<keyword evidence="4" id="KW-0997">Cell inner membrane</keyword>
<dbReference type="InterPro" id="IPR035906">
    <property type="entry name" value="MetI-like_sf"/>
</dbReference>
<keyword evidence="5 8" id="KW-0812">Transmembrane</keyword>
<comment type="caution">
    <text evidence="10">The sequence shown here is derived from an EMBL/GenBank/DDBJ whole genome shotgun (WGS) entry which is preliminary data.</text>
</comment>
<protein>
    <submittedName>
        <fullName evidence="10">ABC transporter permease</fullName>
    </submittedName>
</protein>
<feature type="transmembrane region" description="Helical" evidence="8">
    <location>
        <begin position="136"/>
        <end position="158"/>
    </location>
</feature>
<dbReference type="OrthoDB" id="4937721at2"/>
<evidence type="ECO:0000259" key="9">
    <source>
        <dbReference type="PROSITE" id="PS50928"/>
    </source>
</evidence>
<dbReference type="RefSeq" id="WP_070935721.1">
    <property type="nucleotide sequence ID" value="NZ_MLIK01000004.1"/>
</dbReference>
<dbReference type="PANTHER" id="PTHR43357">
    <property type="entry name" value="INNER MEMBRANE ABC TRANSPORTER PERMEASE PROTEIN YDCV"/>
    <property type="match status" value="1"/>
</dbReference>
<dbReference type="GeneID" id="57165683"/>
<reference evidence="10 11" key="1">
    <citation type="submission" date="2016-10" db="EMBL/GenBank/DDBJ databases">
        <title>Evaluation of Human, Veterinary and Environmental Mycobacterium chelonae Isolates by Core Genome Phylogenomic Analysis, Targeted Gene Comparison, and Anti-microbial Susceptibility Patterns: A Tale of Mistaken Identities.</title>
        <authorList>
            <person name="Fogelson S.B."/>
            <person name="Camus A.C."/>
            <person name="Lorenz W."/>
            <person name="Vasireddy R."/>
            <person name="Vasireddy S."/>
            <person name="Smith T."/>
            <person name="Brown-Elliott B.A."/>
            <person name="Wallace R.J.Jr."/>
            <person name="Hasan N.A."/>
            <person name="Reischl U."/>
            <person name="Sanchez S."/>
        </authorList>
    </citation>
    <scope>NUCLEOTIDE SEQUENCE [LARGE SCALE GENOMIC DNA]</scope>
    <source>
        <strain evidence="10 11">1559</strain>
    </source>
</reference>
<sequence length="265" mass="27892">MLLWNRRSRYILWTVFAVAVTVIFVAPIATVILAGFAGEWTGPMPSQLGLGRFEKALGGDDLASLAVSLQTAIISSGLALILGTWAALSVREVPSWLRRTVDAVFHLPIAIPSVAIGLGLLTAFNERPFLLGGTKWIVIVAHTALVLAFAFSSVSAALERLDPAYRHVAESLGAGSARVLRTVTLPLLMPSLGAAAGLAIALSMGELGATVMVYPATWRTLPVTIFGLSDRGQVFSAAASTTLLLLVTLLALLLVGRVRGKAALR</sequence>
<evidence type="ECO:0000256" key="6">
    <source>
        <dbReference type="ARBA" id="ARBA00022989"/>
    </source>
</evidence>
<proteinExistence type="inferred from homology"/>
<keyword evidence="6 8" id="KW-1133">Transmembrane helix</keyword>
<dbReference type="PANTHER" id="PTHR43357:SF4">
    <property type="entry name" value="INNER MEMBRANE ABC TRANSPORTER PERMEASE PROTEIN YDCV"/>
    <property type="match status" value="1"/>
</dbReference>
<dbReference type="AlphaFoldDB" id="A0A1S1LCZ6"/>
<keyword evidence="7 8" id="KW-0472">Membrane</keyword>
<dbReference type="GO" id="GO:0005886">
    <property type="term" value="C:plasma membrane"/>
    <property type="evidence" value="ECO:0007669"/>
    <property type="project" value="UniProtKB-SubCell"/>
</dbReference>
<feature type="transmembrane region" description="Helical" evidence="8">
    <location>
        <begin position="62"/>
        <end position="88"/>
    </location>
</feature>
<dbReference type="EMBL" id="MLIK01000004">
    <property type="protein sequence ID" value="OHU30656.1"/>
    <property type="molecule type" value="Genomic_DNA"/>
</dbReference>
<dbReference type="Proteomes" id="UP000179616">
    <property type="component" value="Unassembled WGS sequence"/>
</dbReference>
<evidence type="ECO:0000256" key="3">
    <source>
        <dbReference type="ARBA" id="ARBA00022475"/>
    </source>
</evidence>
<evidence type="ECO:0000256" key="8">
    <source>
        <dbReference type="RuleBase" id="RU363032"/>
    </source>
</evidence>
<name>A0A1S1LCZ6_9MYCO</name>
<keyword evidence="2 8" id="KW-0813">Transport</keyword>
<comment type="subcellular location">
    <subcellularLocation>
        <location evidence="1">Cell inner membrane</location>
        <topology evidence="1">Multi-pass membrane protein</topology>
    </subcellularLocation>
    <subcellularLocation>
        <location evidence="8">Cell membrane</location>
        <topology evidence="8">Multi-pass membrane protein</topology>
    </subcellularLocation>
</comment>
<accession>A0A1S1LCZ6</accession>
<dbReference type="Pfam" id="PF00528">
    <property type="entry name" value="BPD_transp_1"/>
    <property type="match status" value="1"/>
</dbReference>
<organism evidence="10 11">
    <name type="scientific">Mycobacteroides franklinii</name>
    <dbReference type="NCBI Taxonomy" id="948102"/>
    <lineage>
        <taxon>Bacteria</taxon>
        <taxon>Bacillati</taxon>
        <taxon>Actinomycetota</taxon>
        <taxon>Actinomycetes</taxon>
        <taxon>Mycobacteriales</taxon>
        <taxon>Mycobacteriaceae</taxon>
        <taxon>Mycobacteroides</taxon>
    </lineage>
</organism>
<evidence type="ECO:0000256" key="4">
    <source>
        <dbReference type="ARBA" id="ARBA00022519"/>
    </source>
</evidence>
<dbReference type="SUPFAM" id="SSF161098">
    <property type="entry name" value="MetI-like"/>
    <property type="match status" value="1"/>
</dbReference>
<dbReference type="InterPro" id="IPR000515">
    <property type="entry name" value="MetI-like"/>
</dbReference>
<feature type="transmembrane region" description="Helical" evidence="8">
    <location>
        <begin position="234"/>
        <end position="255"/>
    </location>
</feature>
<dbReference type="Gene3D" id="1.10.3720.10">
    <property type="entry name" value="MetI-like"/>
    <property type="match status" value="1"/>
</dbReference>
<dbReference type="STRING" id="948102.BKG76_02640"/>
<evidence type="ECO:0000256" key="1">
    <source>
        <dbReference type="ARBA" id="ARBA00004429"/>
    </source>
</evidence>
<dbReference type="GO" id="GO:0055085">
    <property type="term" value="P:transmembrane transport"/>
    <property type="evidence" value="ECO:0007669"/>
    <property type="project" value="InterPro"/>
</dbReference>
<evidence type="ECO:0000256" key="5">
    <source>
        <dbReference type="ARBA" id="ARBA00022692"/>
    </source>
</evidence>
<feature type="transmembrane region" description="Helical" evidence="8">
    <location>
        <begin position="100"/>
        <end position="124"/>
    </location>
</feature>
<keyword evidence="3" id="KW-1003">Cell membrane</keyword>
<dbReference type="CDD" id="cd06261">
    <property type="entry name" value="TM_PBP2"/>
    <property type="match status" value="1"/>
</dbReference>
<evidence type="ECO:0000313" key="10">
    <source>
        <dbReference type="EMBL" id="OHU30656.1"/>
    </source>
</evidence>
<evidence type="ECO:0000313" key="11">
    <source>
        <dbReference type="Proteomes" id="UP000179616"/>
    </source>
</evidence>
<dbReference type="PROSITE" id="PS50928">
    <property type="entry name" value="ABC_TM1"/>
    <property type="match status" value="1"/>
</dbReference>